<gene>
    <name evidence="1" type="ORF">CLV45_0843</name>
</gene>
<name>A0A2M9BNB7_9BACT</name>
<dbReference type="RefSeq" id="WP_100335149.1">
    <property type="nucleotide sequence ID" value="NZ_PGFA01000001.1"/>
</dbReference>
<sequence length="263" mass="28026">MTLYSFYYTAAAPAAPGLTIPEPYLHFATAGPNKSTLATSGSAVTSVTVSTGQLLLPVNTVGTVAAPELGAGVVALRCGYYGYIELQTLLPAGFYGAGSRSLFFLYRAPVGISREVATLNPSVYSVEGYDFCSLDNPSHTGIGCGIHLISNDAQPALPAATEFVWRPMLLRYDSTANGQGAGMELGVQYIQDHQLSNSRPYGQLKTGQTTKAKPRIGLGSEILGGGGMLDIADVRWWPAFLRDEQAIMLLQQVANQYNTIYSV</sequence>
<organism evidence="1 2">
    <name type="scientific">Hymenobacter chitinivorans DSM 11115</name>
    <dbReference type="NCBI Taxonomy" id="1121954"/>
    <lineage>
        <taxon>Bacteria</taxon>
        <taxon>Pseudomonadati</taxon>
        <taxon>Bacteroidota</taxon>
        <taxon>Cytophagia</taxon>
        <taxon>Cytophagales</taxon>
        <taxon>Hymenobacteraceae</taxon>
        <taxon>Hymenobacter</taxon>
    </lineage>
</organism>
<evidence type="ECO:0000313" key="1">
    <source>
        <dbReference type="EMBL" id="PJJ59426.1"/>
    </source>
</evidence>
<comment type="caution">
    <text evidence="1">The sequence shown here is derived from an EMBL/GenBank/DDBJ whole genome shotgun (WGS) entry which is preliminary data.</text>
</comment>
<reference evidence="1 2" key="1">
    <citation type="submission" date="2017-11" db="EMBL/GenBank/DDBJ databases">
        <title>Genomic Encyclopedia of Archaeal and Bacterial Type Strains, Phase II (KMG-II): From Individual Species to Whole Genera.</title>
        <authorList>
            <person name="Goeker M."/>
        </authorList>
    </citation>
    <scope>NUCLEOTIDE SEQUENCE [LARGE SCALE GENOMIC DNA]</scope>
    <source>
        <strain evidence="1 2">DSM 11115</strain>
    </source>
</reference>
<protein>
    <submittedName>
        <fullName evidence="1">Uncharacterized protein</fullName>
    </submittedName>
</protein>
<proteinExistence type="predicted"/>
<dbReference type="EMBL" id="PGFA01000001">
    <property type="protein sequence ID" value="PJJ59426.1"/>
    <property type="molecule type" value="Genomic_DNA"/>
</dbReference>
<evidence type="ECO:0000313" key="2">
    <source>
        <dbReference type="Proteomes" id="UP000228535"/>
    </source>
</evidence>
<accession>A0A2M9BNB7</accession>
<keyword evidence="2" id="KW-1185">Reference proteome</keyword>
<dbReference type="Proteomes" id="UP000228535">
    <property type="component" value="Unassembled WGS sequence"/>
</dbReference>
<dbReference type="AlphaFoldDB" id="A0A2M9BNB7"/>